<protein>
    <recommendedName>
        <fullName evidence="1">TarS C-terminal domain-containing protein</fullName>
    </recommendedName>
</protein>
<sequence length="969" mass="115709">MMRKLAKLHKGKKFIYKQAKRQIRKLRSHPFRISSLYFEGNRLKVELTNRSKKNQTYSEATLLLRSMEEENTEYYFSLSHFLNDRYEHQMNASLAAEELPDFSKTGKWAFYLVDKDKLYRLPPTKSFRKEIYSFANKKVEGNLIIEPYITVNGNVSLQAKDTILDNQLYQVPNFVDKVTTMQSSLKLEGWADFFHEDKQHIQLLIQKRDSTFHYYRPITWLNDGRWEAMATFSGKDYPKGTWDYYFLLASGQKFRIKVKNSKVLAYQDPLYYQTDKESRELRTYMTKKGSLSSRSRMAFIRIRGLESALVNDWTVHMHGTLRSYLLNKHDNDTPMQIALRQRNTDEFHYFPIDVQLDPASEGFLFEFPFNYRDIIPFEDIDSIRWDAYLQLKIYGEKHLFRLRVKSGTIAYDSRIQFQHSTIYQAFYYPTVKNHLSVSLTELTVQRDLQRFNLKDGHLQLKGYAYLDTVHFDQPDAIDRFLIIRERETEEEIKLPLPSNTAKRLRSDRYDYRFAGFDISVPLEQIYTHLKTEDKEIYDLFVELHYNGIVRERKLGAQQYTYYKDEILRESTVPYDGYYIRNYLTYTPRGNLKIESISFSEEKLHYLKYGQYIDRFRNRHRDIWLVGERPDTAQDTGYHFFKYCRLHYPEKEVYYVIDRDSEDIRNIADLGNVLYNGSAEHLRMAALASAFIGSHDPDYFLPAKGAELRSFKKGRRIFLQHGVLGRKNVEYHRQYYKYPFHMVCVSSEPEKKLVMNKMGYKDSEVKITGLSRFDNLLTEHHEDRSILVIPTWREWLKTEDDFLESEYFCRYNNLLNNSRLRELLEQYDVKLNLYPHYRMQQFIDHFSGLACDRINVLKLGEKNVQDLIMENKLMITDFSSVSFDFNFMAKPVIFYHFDADSFFRDGILRPIEETFLGDICRTEEQMVDAIEHYLADNFQEHSSVSEKKYLIFSQVDQDNCKRIYQEITHI</sequence>
<evidence type="ECO:0000313" key="3">
    <source>
        <dbReference type="Proteomes" id="UP000665043"/>
    </source>
</evidence>
<reference evidence="2 3" key="1">
    <citation type="submission" date="2019-12" db="EMBL/GenBank/DDBJ databases">
        <title>The whole genome sequencing of a strain isolated from a Mars analog, Dalangtan Playa.</title>
        <authorList>
            <person name="Huang T."/>
        </authorList>
    </citation>
    <scope>NUCLEOTIDE SEQUENCE [LARGE SCALE GENOMIC DNA]</scope>
    <source>
        <strain evidence="2 3">DP4-553-S</strain>
    </source>
</reference>
<feature type="domain" description="TarS C-terminal" evidence="1">
    <location>
        <begin position="446"/>
        <end position="563"/>
    </location>
</feature>
<gene>
    <name evidence="2" type="ORF">ERJ70_16870</name>
</gene>
<dbReference type="Pfam" id="PF18674">
    <property type="entry name" value="TarS_C1"/>
    <property type="match status" value="1"/>
</dbReference>
<dbReference type="Gene3D" id="3.40.50.12580">
    <property type="match status" value="1"/>
</dbReference>
<accession>A0ABX7VYM4</accession>
<dbReference type="InterPro" id="IPR043148">
    <property type="entry name" value="TagF_C"/>
</dbReference>
<dbReference type="PANTHER" id="PTHR37316:SF3">
    <property type="entry name" value="TEICHOIC ACID GLYCEROL-PHOSPHATE TRANSFERASE"/>
    <property type="match status" value="1"/>
</dbReference>
<organism evidence="2 3">
    <name type="scientific">Sediminibacillus dalangtanensis</name>
    <dbReference type="NCBI Taxonomy" id="2729421"/>
    <lineage>
        <taxon>Bacteria</taxon>
        <taxon>Bacillati</taxon>
        <taxon>Bacillota</taxon>
        <taxon>Bacilli</taxon>
        <taxon>Bacillales</taxon>
        <taxon>Bacillaceae</taxon>
        <taxon>Sediminibacillus</taxon>
    </lineage>
</organism>
<keyword evidence="3" id="KW-1185">Reference proteome</keyword>
<proteinExistence type="predicted"/>
<dbReference type="InterPro" id="IPR007554">
    <property type="entry name" value="Glycerophosphate_synth"/>
</dbReference>
<dbReference type="InterPro" id="IPR041038">
    <property type="entry name" value="TarS_C1"/>
</dbReference>
<dbReference type="PANTHER" id="PTHR37316">
    <property type="entry name" value="TEICHOIC ACID GLYCEROL-PHOSPHATE PRIMASE"/>
    <property type="match status" value="1"/>
</dbReference>
<dbReference type="EMBL" id="CP046956">
    <property type="protein sequence ID" value="QTN00806.1"/>
    <property type="molecule type" value="Genomic_DNA"/>
</dbReference>
<dbReference type="SUPFAM" id="SSF53756">
    <property type="entry name" value="UDP-Glycosyltransferase/glycogen phosphorylase"/>
    <property type="match status" value="1"/>
</dbReference>
<name>A0ABX7VYM4_9BACI</name>
<evidence type="ECO:0000313" key="2">
    <source>
        <dbReference type="EMBL" id="QTN00806.1"/>
    </source>
</evidence>
<dbReference type="Proteomes" id="UP000665043">
    <property type="component" value="Chromosome"/>
</dbReference>
<dbReference type="InterPro" id="IPR051612">
    <property type="entry name" value="Teichoic_Acid_Biosynth"/>
</dbReference>
<dbReference type="RefSeq" id="WP_209365940.1">
    <property type="nucleotide sequence ID" value="NZ_CP046956.1"/>
</dbReference>
<dbReference type="Pfam" id="PF04464">
    <property type="entry name" value="Glyphos_transf"/>
    <property type="match status" value="1"/>
</dbReference>
<evidence type="ECO:0000259" key="1">
    <source>
        <dbReference type="Pfam" id="PF18674"/>
    </source>
</evidence>